<dbReference type="InterPro" id="IPR017087">
    <property type="entry name" value="UCP037004"/>
</dbReference>
<dbReference type="Proteomes" id="UP000007360">
    <property type="component" value="Unassembled WGS sequence"/>
</dbReference>
<dbReference type="InterPro" id="IPR013560">
    <property type="entry name" value="DUF1722"/>
</dbReference>
<dbReference type="PIRSF" id="PIRSF037004">
    <property type="entry name" value="UCP037004"/>
    <property type="match status" value="1"/>
</dbReference>
<gene>
    <name evidence="2" type="ORF">A994_10138</name>
</gene>
<proteinExistence type="predicted"/>
<organism evidence="2 3">
    <name type="scientific">Methanobacterium formicicum (strain DSM 3637 / PP1)</name>
    <dbReference type="NCBI Taxonomy" id="1204725"/>
    <lineage>
        <taxon>Archaea</taxon>
        <taxon>Methanobacteriati</taxon>
        <taxon>Methanobacteriota</taxon>
        <taxon>Methanomada group</taxon>
        <taxon>Methanobacteria</taxon>
        <taxon>Methanobacteriales</taxon>
        <taxon>Methanobacteriaceae</taxon>
        <taxon>Methanobacterium</taxon>
    </lineage>
</organism>
<accession>K2QY61</accession>
<reference evidence="2 3" key="1">
    <citation type="journal article" date="2012" name="J. Bacteriol.">
        <title>Draft genome sequence of Methanobacterium formicicum DSM 3637, an archaebacterium isolated from the methane producer amoeba Pelomyxa palustris.</title>
        <authorList>
            <person name="Gutierrez G."/>
        </authorList>
    </citation>
    <scope>NUCLEOTIDE SEQUENCE [LARGE SCALE GENOMIC DNA]</scope>
    <source>
        <strain evidence="3">DSM 3637 / PP1</strain>
    </source>
</reference>
<dbReference type="EMBL" id="AMPO01000009">
    <property type="protein sequence ID" value="EKF85233.1"/>
    <property type="molecule type" value="Genomic_DNA"/>
</dbReference>
<evidence type="ECO:0000313" key="2">
    <source>
        <dbReference type="EMBL" id="EKF85233.1"/>
    </source>
</evidence>
<comment type="caution">
    <text evidence="2">The sequence shown here is derived from an EMBL/GenBank/DDBJ whole genome shotgun (WGS) entry which is preliminary data.</text>
</comment>
<dbReference type="Pfam" id="PF08349">
    <property type="entry name" value="DUF1722"/>
    <property type="match status" value="1"/>
</dbReference>
<evidence type="ECO:0000313" key="3">
    <source>
        <dbReference type="Proteomes" id="UP000007360"/>
    </source>
</evidence>
<dbReference type="PANTHER" id="PTHR30087">
    <property type="entry name" value="INNER MEMBRANE PROTEIN"/>
    <property type="match status" value="1"/>
</dbReference>
<dbReference type="PATRIC" id="fig|1204725.3.peg.2038"/>
<protein>
    <recommendedName>
        <fullName evidence="1">DUF1722 domain-containing protein</fullName>
    </recommendedName>
</protein>
<dbReference type="PANTHER" id="PTHR30087:SF0">
    <property type="entry name" value="INNER MEMBRANE PROTEIN"/>
    <property type="match status" value="1"/>
</dbReference>
<dbReference type="RefSeq" id="WP_004031481.1">
    <property type="nucleotide sequence ID" value="NZ_AMPO01000009.1"/>
</dbReference>
<feature type="domain" description="DUF1722" evidence="1">
    <location>
        <begin position="193"/>
        <end position="309"/>
    </location>
</feature>
<dbReference type="AlphaFoldDB" id="K2QY61"/>
<name>K2QY61_METFP</name>
<keyword evidence="3" id="KW-1185">Reference proteome</keyword>
<sequence>MFSREFPRPHLVSSKCIEFEPCRYNGLIIRSSLVEKLKKFVDFTPVCPEVGIGLGIPRDPIHLEKDPERIELIQPSTGYNFTDKMLEFADSFLKSVEGVDGFILKNKSPSCGVKAVKVYPKGEISRPWPDGIGLFAAAVFRCFPSTPVEDEGRLRNYHLRENFLTRIYTLADFRENVLYGNFGDLIEFHRKNKLLFSSYNQIQSKKLGRVVSDRKKTILTDLVEKYENHMKNMLLNDPLPSSNVNVLMHAFGYFSKDLSPQEKAFFLESLEKYRQGRLPLLLIQNLLKSWIIRFNNKYLKDQTFFEPYPEELMEITFI</sequence>
<evidence type="ECO:0000259" key="1">
    <source>
        <dbReference type="Pfam" id="PF08349"/>
    </source>
</evidence>
<dbReference type="Pfam" id="PF04463">
    <property type="entry name" value="2-thiour_desulf"/>
    <property type="match status" value="1"/>
</dbReference>
<dbReference type="InterPro" id="IPR007553">
    <property type="entry name" value="2-thiour_desulf"/>
</dbReference>